<feature type="transmembrane region" description="Helical" evidence="10">
    <location>
        <begin position="28"/>
        <end position="48"/>
    </location>
</feature>
<keyword evidence="7 10" id="KW-1133">Transmembrane helix</keyword>
<keyword evidence="9" id="KW-0046">Antibiotic resistance</keyword>
<dbReference type="InterPro" id="IPR048279">
    <property type="entry name" value="MdtK-like"/>
</dbReference>
<dbReference type="GO" id="GO:0015297">
    <property type="term" value="F:antiporter activity"/>
    <property type="evidence" value="ECO:0007669"/>
    <property type="project" value="InterPro"/>
</dbReference>
<dbReference type="PANTHER" id="PTHR43823">
    <property type="entry name" value="SPORULATION PROTEIN YKVU"/>
    <property type="match status" value="1"/>
</dbReference>
<evidence type="ECO:0000313" key="11">
    <source>
        <dbReference type="EMBL" id="OHU88926.1"/>
    </source>
</evidence>
<evidence type="ECO:0000313" key="12">
    <source>
        <dbReference type="Proteomes" id="UP000179786"/>
    </source>
</evidence>
<reference evidence="11 12" key="1">
    <citation type="submission" date="2016-09" db="EMBL/GenBank/DDBJ databases">
        <title>Pseudoalteromonas amylolytica sp. nov., isolated from the surface seawater.</title>
        <authorList>
            <person name="Wu Y.-H."/>
            <person name="Cheng H."/>
            <person name="Jin X.-B."/>
            <person name="Wang C.-S."/>
            <person name="Xu X.-W."/>
        </authorList>
    </citation>
    <scope>NUCLEOTIDE SEQUENCE [LARGE SCALE GENOMIC DNA]</scope>
    <source>
        <strain evidence="11 12">JW1</strain>
    </source>
</reference>
<dbReference type="RefSeq" id="WP_070986839.1">
    <property type="nucleotide sequence ID" value="NZ_MKJU01000030.1"/>
</dbReference>
<feature type="transmembrane region" description="Helical" evidence="10">
    <location>
        <begin position="60"/>
        <end position="83"/>
    </location>
</feature>
<dbReference type="InterPro" id="IPR045070">
    <property type="entry name" value="MATE_MepA-like"/>
</dbReference>
<dbReference type="Pfam" id="PF01554">
    <property type="entry name" value="MatE"/>
    <property type="match status" value="2"/>
</dbReference>
<evidence type="ECO:0000256" key="3">
    <source>
        <dbReference type="ARBA" id="ARBA00022106"/>
    </source>
</evidence>
<dbReference type="InterPro" id="IPR002528">
    <property type="entry name" value="MATE_fam"/>
</dbReference>
<feature type="transmembrane region" description="Helical" evidence="10">
    <location>
        <begin position="366"/>
        <end position="388"/>
    </location>
</feature>
<dbReference type="InterPro" id="IPR051327">
    <property type="entry name" value="MATE_MepA_subfamily"/>
</dbReference>
<feature type="transmembrane region" description="Helical" evidence="10">
    <location>
        <begin position="287"/>
        <end position="311"/>
    </location>
</feature>
<feature type="transmembrane region" description="Helical" evidence="10">
    <location>
        <begin position="432"/>
        <end position="457"/>
    </location>
</feature>
<evidence type="ECO:0000256" key="5">
    <source>
        <dbReference type="ARBA" id="ARBA00022475"/>
    </source>
</evidence>
<keyword evidence="5" id="KW-1003">Cell membrane</keyword>
<feature type="transmembrane region" description="Helical" evidence="10">
    <location>
        <begin position="409"/>
        <end position="426"/>
    </location>
</feature>
<dbReference type="PANTHER" id="PTHR43823:SF3">
    <property type="entry name" value="MULTIDRUG EXPORT PROTEIN MEPA"/>
    <property type="match status" value="1"/>
</dbReference>
<dbReference type="OrthoDB" id="9806302at2"/>
<evidence type="ECO:0000256" key="1">
    <source>
        <dbReference type="ARBA" id="ARBA00004429"/>
    </source>
</evidence>
<comment type="similarity">
    <text evidence="2">Belongs to the multi antimicrobial extrusion (MATE) (TC 2.A.66.1) family. MepA subfamily.</text>
</comment>
<dbReference type="EMBL" id="MKJU01000030">
    <property type="protein sequence ID" value="OHU88926.1"/>
    <property type="molecule type" value="Genomic_DNA"/>
</dbReference>
<feature type="transmembrane region" description="Helical" evidence="10">
    <location>
        <begin position="148"/>
        <end position="165"/>
    </location>
</feature>
<dbReference type="AlphaFoldDB" id="A0A1S1MU02"/>
<feature type="transmembrane region" description="Helical" evidence="10">
    <location>
        <begin position="104"/>
        <end position="128"/>
    </location>
</feature>
<dbReference type="GO" id="GO:0042910">
    <property type="term" value="F:xenobiotic transmembrane transporter activity"/>
    <property type="evidence" value="ECO:0007669"/>
    <property type="project" value="InterPro"/>
</dbReference>
<dbReference type="STRING" id="1859457.BET10_19130"/>
<gene>
    <name evidence="11" type="ORF">BET10_19130</name>
</gene>
<sequence length="471" mass="51148">MSTPSSSIDVELNHEDTPLLTSNIAKQFVLIAIPTTLGMVINGLYSFVDAIFISKGIGSHAMAAVSAVFPIQMLLIAISTMLGSGMASLISRYLGGNRQQDADVVFSASFLLAISISIILSLLIFFNLSGIFDFLKVPQDLRGNATDYITPIVLFWTIGFTSNQITEGFRASGNPKAMMQVLSSASILNIILDAIFIFGFGWGVAGAAWATIIAILMALLLGIKLQKSGQSKVRFNTGYLFSPIRVHFKILSLGLPVLMSHGGFSLTLAATVYSISTFFSEQPDSIIAAHGILVRCFMFLFLPIIGMMIALQTLSGFNYGAGQYQRVRSAYLVAIFASTLWGGLVTWLLCFNADLLIVLFTNDVQVIALGLDIAKVCFAGFIAAGFCMMSSGLFQGMGRAIPATFLDAARNYILLFPLMYLLPTYFSTDDFWLAFPIADVTGGIFALLFSLTTLQYLTHRGDLPLKHKKFI</sequence>
<dbReference type="GO" id="GO:0005886">
    <property type="term" value="C:plasma membrane"/>
    <property type="evidence" value="ECO:0007669"/>
    <property type="project" value="UniProtKB-SubCell"/>
</dbReference>
<evidence type="ECO:0000256" key="6">
    <source>
        <dbReference type="ARBA" id="ARBA00022692"/>
    </source>
</evidence>
<evidence type="ECO:0000256" key="4">
    <source>
        <dbReference type="ARBA" id="ARBA00022448"/>
    </source>
</evidence>
<evidence type="ECO:0000256" key="7">
    <source>
        <dbReference type="ARBA" id="ARBA00022989"/>
    </source>
</evidence>
<keyword evidence="6 10" id="KW-0812">Transmembrane</keyword>
<keyword evidence="12" id="KW-1185">Reference proteome</keyword>
<dbReference type="NCBIfam" id="TIGR00797">
    <property type="entry name" value="matE"/>
    <property type="match status" value="1"/>
</dbReference>
<dbReference type="GO" id="GO:0046677">
    <property type="term" value="P:response to antibiotic"/>
    <property type="evidence" value="ECO:0007669"/>
    <property type="project" value="UniProtKB-KW"/>
</dbReference>
<proteinExistence type="inferred from homology"/>
<dbReference type="Proteomes" id="UP000179786">
    <property type="component" value="Unassembled WGS sequence"/>
</dbReference>
<name>A0A1S1MU02_9GAMM</name>
<feature type="transmembrane region" description="Helical" evidence="10">
    <location>
        <begin position="331"/>
        <end position="360"/>
    </location>
</feature>
<feature type="transmembrane region" description="Helical" evidence="10">
    <location>
        <begin position="177"/>
        <end position="200"/>
    </location>
</feature>
<evidence type="ECO:0000256" key="2">
    <source>
        <dbReference type="ARBA" id="ARBA00008417"/>
    </source>
</evidence>
<accession>A0A1S1MU02</accession>
<dbReference type="CDD" id="cd13143">
    <property type="entry name" value="MATE_MepA_like"/>
    <property type="match status" value="1"/>
</dbReference>
<comment type="subcellular location">
    <subcellularLocation>
        <location evidence="1">Cell inner membrane</location>
        <topology evidence="1">Multi-pass membrane protein</topology>
    </subcellularLocation>
</comment>
<feature type="transmembrane region" description="Helical" evidence="10">
    <location>
        <begin position="206"/>
        <end position="225"/>
    </location>
</feature>
<protein>
    <recommendedName>
        <fullName evidence="3">Multidrug export protein MepA</fullName>
    </recommendedName>
</protein>
<evidence type="ECO:0000256" key="8">
    <source>
        <dbReference type="ARBA" id="ARBA00023136"/>
    </source>
</evidence>
<evidence type="ECO:0000256" key="10">
    <source>
        <dbReference type="SAM" id="Phobius"/>
    </source>
</evidence>
<dbReference type="PIRSF" id="PIRSF006603">
    <property type="entry name" value="DinF"/>
    <property type="match status" value="1"/>
</dbReference>
<keyword evidence="4" id="KW-0813">Transport</keyword>
<organism evidence="11 12">
    <name type="scientific">Pseudoalteromonas amylolytica</name>
    <dbReference type="NCBI Taxonomy" id="1859457"/>
    <lineage>
        <taxon>Bacteria</taxon>
        <taxon>Pseudomonadati</taxon>
        <taxon>Pseudomonadota</taxon>
        <taxon>Gammaproteobacteria</taxon>
        <taxon>Alteromonadales</taxon>
        <taxon>Pseudoalteromonadaceae</taxon>
        <taxon>Pseudoalteromonas</taxon>
    </lineage>
</organism>
<evidence type="ECO:0000256" key="9">
    <source>
        <dbReference type="ARBA" id="ARBA00023251"/>
    </source>
</evidence>
<feature type="transmembrane region" description="Helical" evidence="10">
    <location>
        <begin position="246"/>
        <end position="275"/>
    </location>
</feature>
<keyword evidence="8 10" id="KW-0472">Membrane</keyword>
<comment type="caution">
    <text evidence="11">The sequence shown here is derived from an EMBL/GenBank/DDBJ whole genome shotgun (WGS) entry which is preliminary data.</text>
</comment>